<evidence type="ECO:0000313" key="2">
    <source>
        <dbReference type="EMBL" id="TCC65651.1"/>
    </source>
</evidence>
<name>A0A4R0KX53_9ACTN</name>
<reference evidence="2 3" key="1">
    <citation type="submission" date="2019-02" db="EMBL/GenBank/DDBJ databases">
        <title>Kribbella capetownensis sp. nov. and Kribbella speibonae sp. nov., isolated from soil.</title>
        <authorList>
            <person name="Curtis S.M."/>
            <person name="Norton I."/>
            <person name="Everest G.J."/>
            <person name="Meyers P.R."/>
        </authorList>
    </citation>
    <scope>NUCLEOTIDE SEQUENCE [LARGE SCALE GENOMIC DNA]</scope>
    <source>
        <strain evidence="2 3">NRRL B-24813</strain>
    </source>
</reference>
<dbReference type="Gene3D" id="3.10.180.10">
    <property type="entry name" value="2,3-Dihydroxybiphenyl 1,2-Dioxygenase, domain 1"/>
    <property type="match status" value="1"/>
</dbReference>
<evidence type="ECO:0000259" key="1">
    <source>
        <dbReference type="PROSITE" id="PS51819"/>
    </source>
</evidence>
<dbReference type="AlphaFoldDB" id="A0A4R0KX53"/>
<dbReference type="Pfam" id="PF00903">
    <property type="entry name" value="Glyoxalase"/>
    <property type="match status" value="1"/>
</dbReference>
<dbReference type="OrthoDB" id="5119162at2"/>
<feature type="domain" description="VOC" evidence="1">
    <location>
        <begin position="9"/>
        <end position="115"/>
    </location>
</feature>
<dbReference type="InterPro" id="IPR004360">
    <property type="entry name" value="Glyas_Fos-R_dOase_dom"/>
</dbReference>
<dbReference type="EMBL" id="SJKB01000001">
    <property type="protein sequence ID" value="TCC65651.1"/>
    <property type="molecule type" value="Genomic_DNA"/>
</dbReference>
<comment type="caution">
    <text evidence="2">The sequence shown here is derived from an EMBL/GenBank/DDBJ whole genome shotgun (WGS) entry which is preliminary data.</text>
</comment>
<dbReference type="RefSeq" id="WP_131350219.1">
    <property type="nucleotide sequence ID" value="NZ_SJKB01000001.1"/>
</dbReference>
<dbReference type="InterPro" id="IPR029068">
    <property type="entry name" value="Glyas_Bleomycin-R_OHBP_Dase"/>
</dbReference>
<dbReference type="InterPro" id="IPR037523">
    <property type="entry name" value="VOC_core"/>
</dbReference>
<keyword evidence="3" id="KW-1185">Reference proteome</keyword>
<organism evidence="2 3">
    <name type="scientific">Kribbella pittospori</name>
    <dbReference type="NCBI Taxonomy" id="722689"/>
    <lineage>
        <taxon>Bacteria</taxon>
        <taxon>Bacillati</taxon>
        <taxon>Actinomycetota</taxon>
        <taxon>Actinomycetes</taxon>
        <taxon>Propionibacteriales</taxon>
        <taxon>Kribbellaceae</taxon>
        <taxon>Kribbella</taxon>
    </lineage>
</organism>
<protein>
    <submittedName>
        <fullName evidence="2">Bleomycin resistance protein</fullName>
    </submittedName>
</protein>
<gene>
    <name evidence="2" type="ORF">E0H73_01550</name>
</gene>
<evidence type="ECO:0000313" key="3">
    <source>
        <dbReference type="Proteomes" id="UP000291144"/>
    </source>
</evidence>
<dbReference type="SUPFAM" id="SSF54593">
    <property type="entry name" value="Glyoxalase/Bleomycin resistance protein/Dihydroxybiphenyl dioxygenase"/>
    <property type="match status" value="1"/>
</dbReference>
<accession>A0A4R0KX53</accession>
<sequence>MPDDGLLRRVDAVQVPVPSLDEGLAFYVEALGHRLLWRNDDLGQAGLKLPDGDSELVLTTTSPYEPNWLVDDVPTAITTITKHGGTVVTGPLDIPVGRVAVVQDPFGNPLVLVDLSKGLYATTPDGTITGVSPGT</sequence>
<proteinExistence type="predicted"/>
<dbReference type="Proteomes" id="UP000291144">
    <property type="component" value="Unassembled WGS sequence"/>
</dbReference>
<dbReference type="PROSITE" id="PS51819">
    <property type="entry name" value="VOC"/>
    <property type="match status" value="1"/>
</dbReference>